<dbReference type="AlphaFoldDB" id="A0A173LYU5"/>
<dbReference type="Proteomes" id="UP000243847">
    <property type="component" value="Chromosome sequence1"/>
</dbReference>
<dbReference type="GeneID" id="80452338"/>
<dbReference type="RefSeq" id="WP_096382406.1">
    <property type="nucleotide sequence ID" value="NZ_AP017457.1"/>
</dbReference>
<dbReference type="GO" id="GO:0004540">
    <property type="term" value="F:RNA nuclease activity"/>
    <property type="evidence" value="ECO:0007669"/>
    <property type="project" value="InterPro"/>
</dbReference>
<dbReference type="InterPro" id="IPR021139">
    <property type="entry name" value="NYN"/>
</dbReference>
<feature type="domain" description="NYN" evidence="1">
    <location>
        <begin position="16"/>
        <end position="144"/>
    </location>
</feature>
<name>A0A173LYU5_9MICO</name>
<evidence type="ECO:0000313" key="3">
    <source>
        <dbReference type="Proteomes" id="UP000243847"/>
    </source>
</evidence>
<dbReference type="KEGG" id="amin:AUMI_111490"/>
<gene>
    <name evidence="2" type="ORF">AUMI_111490</name>
</gene>
<evidence type="ECO:0000259" key="1">
    <source>
        <dbReference type="Pfam" id="PF01936"/>
    </source>
</evidence>
<organism evidence="2 3">
    <name type="scientific">Aurantimicrobium minutum</name>
    <dbReference type="NCBI Taxonomy" id="708131"/>
    <lineage>
        <taxon>Bacteria</taxon>
        <taxon>Bacillati</taxon>
        <taxon>Actinomycetota</taxon>
        <taxon>Actinomycetes</taxon>
        <taxon>Micrococcales</taxon>
        <taxon>Microbacteriaceae</taxon>
        <taxon>Aurantimicrobium</taxon>
    </lineage>
</organism>
<accession>A0A173LYU5</accession>
<proteinExistence type="predicted"/>
<dbReference type="Gene3D" id="3.40.50.1010">
    <property type="entry name" value="5'-nuclease"/>
    <property type="match status" value="1"/>
</dbReference>
<sequence length="157" mass="17166">MNIRHINTANRELHLIDIENELGTGQVKSADISRFCTFYLEANNVPADAHIVVASSSSQNLLESAFGWPGARTVWLPGQDGADRALLQIAYEENVEKRYDKVVIASGDHIFAEAAEALQNLGVKVKVFARAVFVSVLLQSACNDIELYSAEDFSLAA</sequence>
<dbReference type="OrthoDB" id="5144756at2"/>
<protein>
    <recommendedName>
        <fullName evidence="1">NYN domain-containing protein</fullName>
    </recommendedName>
</protein>
<dbReference type="Pfam" id="PF01936">
    <property type="entry name" value="NYN"/>
    <property type="match status" value="1"/>
</dbReference>
<dbReference type="EMBL" id="AP017457">
    <property type="protein sequence ID" value="BAU99691.1"/>
    <property type="molecule type" value="Genomic_DNA"/>
</dbReference>
<evidence type="ECO:0000313" key="2">
    <source>
        <dbReference type="EMBL" id="BAU99691.1"/>
    </source>
</evidence>
<reference evidence="2 3" key="1">
    <citation type="journal article" date="2016" name="Genome Announc.">
        <title>Complete Genome Sequence of Aurantimicrobium minutum Type Strain KNCT, a Planktonic Ultramicrobacterium Isolated from River Water.</title>
        <authorList>
            <person name="Nakai R."/>
            <person name="Fujisawa T."/>
            <person name="Nakamura Y."/>
            <person name="Nishide H."/>
            <person name="Uchiyama I."/>
            <person name="Baba T."/>
            <person name="Toyoda A."/>
            <person name="Fujiyama A."/>
            <person name="Naganuma T."/>
            <person name="Niki H."/>
        </authorList>
    </citation>
    <scope>NUCLEOTIDE SEQUENCE [LARGE SCALE GENOMIC DNA]</scope>
    <source>
        <strain evidence="2 3">KNC</strain>
    </source>
</reference>